<dbReference type="GO" id="GO:0016810">
    <property type="term" value="F:hydrolase activity, acting on carbon-nitrogen (but not peptide) bonds"/>
    <property type="evidence" value="ECO:0007669"/>
    <property type="project" value="InterPro"/>
</dbReference>
<sequence>MTMKLHPFFRVATLFFAVLSLSFSGEIKPEKPSAAPIVWPNGKKVAVSLSFDDARLSNVDAGTVLLDQYGVKATFFVVPSSVKQRLAGWKKAVASGHEMGNHSVNHPCSGNFTWSRQKALEDYTAEKMRAELIEANKQVQELLGVKPEVFAYPCGQMFMGRGRNTKSYVPIVADLFISGRGWRNEAPNDPAYCDMAQIYGMEMDGKDFDEIKELIETARKSGQWLVLAGHETAESGPQTTRLSMLKQLCEYAKDPANGVWIAPIGEVAKYVQKQRK</sequence>
<dbReference type="Pfam" id="PF01522">
    <property type="entry name" value="Polysacc_deac_1"/>
    <property type="match status" value="1"/>
</dbReference>
<dbReference type="Gene3D" id="3.20.20.370">
    <property type="entry name" value="Glycoside hydrolase/deacetylase"/>
    <property type="match status" value="1"/>
</dbReference>
<dbReference type="Proteomes" id="UP000248790">
    <property type="component" value="Unassembled WGS sequence"/>
</dbReference>
<dbReference type="CDD" id="cd10967">
    <property type="entry name" value="CE4_GLA_like_6s"/>
    <property type="match status" value="1"/>
</dbReference>
<reference evidence="2 3" key="1">
    <citation type="submission" date="2018-06" db="EMBL/GenBank/DDBJ databases">
        <title>Genomic Encyclopedia of Archaeal and Bacterial Type Strains, Phase II (KMG-II): from individual species to whole genera.</title>
        <authorList>
            <person name="Goeker M."/>
        </authorList>
    </citation>
    <scope>NUCLEOTIDE SEQUENCE [LARGE SCALE GENOMIC DNA]</scope>
    <source>
        <strain evidence="2 3">DSM 21851</strain>
    </source>
</reference>
<evidence type="ECO:0000313" key="2">
    <source>
        <dbReference type="EMBL" id="RAJ93036.1"/>
    </source>
</evidence>
<evidence type="ECO:0000313" key="3">
    <source>
        <dbReference type="Proteomes" id="UP000248790"/>
    </source>
</evidence>
<evidence type="ECO:0000259" key="1">
    <source>
        <dbReference type="PROSITE" id="PS51677"/>
    </source>
</evidence>
<protein>
    <submittedName>
        <fullName evidence="2">Peptidoglycan/xylan/chitin deacetylase (PgdA/CDA1 family)</fullName>
    </submittedName>
</protein>
<dbReference type="InterPro" id="IPR011330">
    <property type="entry name" value="Glyco_hydro/deAcase_b/a-brl"/>
</dbReference>
<dbReference type="AlphaFoldDB" id="A0A327WQU0"/>
<gene>
    <name evidence="2" type="ORF">LX87_04548</name>
</gene>
<proteinExistence type="predicted"/>
<dbReference type="SUPFAM" id="SSF88713">
    <property type="entry name" value="Glycoside hydrolase/deacetylase"/>
    <property type="match status" value="1"/>
</dbReference>
<keyword evidence="3" id="KW-1185">Reference proteome</keyword>
<organism evidence="2 3">
    <name type="scientific">Larkinella arboricola</name>
    <dbReference type="NCBI Taxonomy" id="643671"/>
    <lineage>
        <taxon>Bacteria</taxon>
        <taxon>Pseudomonadati</taxon>
        <taxon>Bacteroidota</taxon>
        <taxon>Cytophagia</taxon>
        <taxon>Cytophagales</taxon>
        <taxon>Spirosomataceae</taxon>
        <taxon>Larkinella</taxon>
    </lineage>
</organism>
<dbReference type="PROSITE" id="PS51677">
    <property type="entry name" value="NODB"/>
    <property type="match status" value="1"/>
</dbReference>
<feature type="domain" description="NodB homology" evidence="1">
    <location>
        <begin position="45"/>
        <end position="262"/>
    </location>
</feature>
<dbReference type="InterPro" id="IPR002509">
    <property type="entry name" value="NODB_dom"/>
</dbReference>
<dbReference type="EMBL" id="QLMC01000006">
    <property type="protein sequence ID" value="RAJ93036.1"/>
    <property type="molecule type" value="Genomic_DNA"/>
</dbReference>
<name>A0A327WQU0_LARAB</name>
<dbReference type="GO" id="GO:0005975">
    <property type="term" value="P:carbohydrate metabolic process"/>
    <property type="evidence" value="ECO:0007669"/>
    <property type="project" value="InterPro"/>
</dbReference>
<accession>A0A327WQU0</accession>
<dbReference type="PANTHER" id="PTHR10587">
    <property type="entry name" value="GLYCOSYL TRANSFERASE-RELATED"/>
    <property type="match status" value="1"/>
</dbReference>
<comment type="caution">
    <text evidence="2">The sequence shown here is derived from an EMBL/GenBank/DDBJ whole genome shotgun (WGS) entry which is preliminary data.</text>
</comment>
<dbReference type="InterPro" id="IPR050248">
    <property type="entry name" value="Polysacc_deacetylase_ArnD"/>
</dbReference>